<organism evidence="1 2">
    <name type="scientific">Dothidotthia symphoricarpi CBS 119687</name>
    <dbReference type="NCBI Taxonomy" id="1392245"/>
    <lineage>
        <taxon>Eukaryota</taxon>
        <taxon>Fungi</taxon>
        <taxon>Dikarya</taxon>
        <taxon>Ascomycota</taxon>
        <taxon>Pezizomycotina</taxon>
        <taxon>Dothideomycetes</taxon>
        <taxon>Pleosporomycetidae</taxon>
        <taxon>Pleosporales</taxon>
        <taxon>Dothidotthiaceae</taxon>
        <taxon>Dothidotthia</taxon>
    </lineage>
</organism>
<dbReference type="AlphaFoldDB" id="A0A6A6A606"/>
<dbReference type="RefSeq" id="XP_033521801.1">
    <property type="nucleotide sequence ID" value="XM_033666077.1"/>
</dbReference>
<reference evidence="1" key="1">
    <citation type="journal article" date="2020" name="Stud. Mycol.">
        <title>101 Dothideomycetes genomes: a test case for predicting lifestyles and emergence of pathogens.</title>
        <authorList>
            <person name="Haridas S."/>
            <person name="Albert R."/>
            <person name="Binder M."/>
            <person name="Bloem J."/>
            <person name="Labutti K."/>
            <person name="Salamov A."/>
            <person name="Andreopoulos B."/>
            <person name="Baker S."/>
            <person name="Barry K."/>
            <person name="Bills G."/>
            <person name="Bluhm B."/>
            <person name="Cannon C."/>
            <person name="Castanera R."/>
            <person name="Culley D."/>
            <person name="Daum C."/>
            <person name="Ezra D."/>
            <person name="Gonzalez J."/>
            <person name="Henrissat B."/>
            <person name="Kuo A."/>
            <person name="Liang C."/>
            <person name="Lipzen A."/>
            <person name="Lutzoni F."/>
            <person name="Magnuson J."/>
            <person name="Mondo S."/>
            <person name="Nolan M."/>
            <person name="Ohm R."/>
            <person name="Pangilinan J."/>
            <person name="Park H.-J."/>
            <person name="Ramirez L."/>
            <person name="Alfaro M."/>
            <person name="Sun H."/>
            <person name="Tritt A."/>
            <person name="Yoshinaga Y."/>
            <person name="Zwiers L.-H."/>
            <person name="Turgeon B."/>
            <person name="Goodwin S."/>
            <person name="Spatafora J."/>
            <person name="Crous P."/>
            <person name="Grigoriev I."/>
        </authorList>
    </citation>
    <scope>NUCLEOTIDE SEQUENCE</scope>
    <source>
        <strain evidence="1">CBS 119687</strain>
    </source>
</reference>
<evidence type="ECO:0000313" key="1">
    <source>
        <dbReference type="EMBL" id="KAF2127412.1"/>
    </source>
</evidence>
<keyword evidence="2" id="KW-1185">Reference proteome</keyword>
<sequence>MPGLSMRKGPAVSLVQDQDITLVDDTDADLTITVIGAAEEGGTRYVTDILVSSKTCEQSPYLRALLNESDDKTEITLGGDAKSNEVGENKEGILVWLAHLHGLTQERMKELGLWQISLLGVWHAISSWDLHQDPKVKENLGAWFNNWYESNMAGVDLTIPTARALAYPCYIFDHAVGYARVTKYLAYNHIGHVKERPPKGFKGGRHHHIGERQFLGPINHARGGLRNTLHKSLYSKVGRLLRFETDMCTCWDATIGRYQYALTKIDAWPVDDVLNHSSISQVVRRLKGFQYNHVPKCKRCRGIDWETIVLKAQSNTDGYFNGMCLDCMDRSKPKGEDLDDEYEKHNESVGGRWDTRCRIKHGQPTWYISWLGRPDTREKILRGPEGYRPREEE</sequence>
<accession>A0A6A6A606</accession>
<dbReference type="Proteomes" id="UP000799771">
    <property type="component" value="Unassembled WGS sequence"/>
</dbReference>
<dbReference type="EMBL" id="ML977511">
    <property type="protein sequence ID" value="KAF2127412.1"/>
    <property type="molecule type" value="Genomic_DNA"/>
</dbReference>
<dbReference type="OrthoDB" id="268428at2759"/>
<protein>
    <submittedName>
        <fullName evidence="1">Uncharacterized protein</fullName>
    </submittedName>
</protein>
<gene>
    <name evidence="1" type="ORF">P153DRAFT_345064</name>
</gene>
<dbReference type="GeneID" id="54406509"/>
<name>A0A6A6A606_9PLEO</name>
<proteinExistence type="predicted"/>
<evidence type="ECO:0000313" key="2">
    <source>
        <dbReference type="Proteomes" id="UP000799771"/>
    </source>
</evidence>